<dbReference type="OrthoDB" id="433512at2759"/>
<feature type="transmembrane region" description="Helical" evidence="7">
    <location>
        <begin position="194"/>
        <end position="220"/>
    </location>
</feature>
<dbReference type="InterPro" id="IPR036259">
    <property type="entry name" value="MFS_trans_sf"/>
</dbReference>
<keyword evidence="2" id="KW-0813">Transport</keyword>
<dbReference type="Proteomes" id="UP000298327">
    <property type="component" value="Unassembled WGS sequence"/>
</dbReference>
<dbReference type="AlphaFoldDB" id="A0A4Y9ZE86"/>
<dbReference type="PANTHER" id="PTHR23511:SF34">
    <property type="entry name" value="SYNAPTIC VESICLE GLYCOPROTEIN 2"/>
    <property type="match status" value="1"/>
</dbReference>
<evidence type="ECO:0000256" key="1">
    <source>
        <dbReference type="ARBA" id="ARBA00004141"/>
    </source>
</evidence>
<sequence length="692" mass="76478">MAAIIDTASAEKKTSSENDIPALPSGRQAHTSAALELDERRRAALAEVDNAKFSWFHVKVCMVAGAGFFTDAYDIFAINIASTMLGYVYGKNHVLNTNQDLGVKVATPIGNLFGQLLFGWLADVLGRKRMYGVELMIIIVATFGQALSGQAPAVGIIGVLVAWRFIMGVGIGGDYPLSAVISSEFASTRTRGRLMTAVFAFQGWGNFCAALISLIVVSAYKPLIITDPSTYPHVDYCWRILIGLGCVPGVIALYFRLTIPETPRFTMDIERNIKQASQDIENALTTGTYYVDPDAIVQRVEAPRASRRDFLTHFGKWENLKVLIGTSYSWFALDIAFYGLGLNSSIILTAIGWGSSKAPAGQGVYETLRNVSVGNLILSVAGLIPGYWASFLVIDSWGRKPIQLMGFAVLTVLFVCMGFGYDKLIATPNAQKAFVFLYCLADFFQNFGPNVTTLEIFALFMLTGIFSTLLLPETKGRSLEELSNENQEGFIQGVRQVQVKDGVVIQEMTSTPPPNHVTYTIPPIPRLPSPSGSRHPRTSINSSFSFGPQSLVNSFLDANTSTNPLALDPNRSILPSSPLRSSPRAHRRAKESVGRHPLANDNTDVFQDSGDEEEEEVEWGMVDRMRLWRHDALMQHLYETAAFWGDKIVSWTNDPNDAFWLAQTYFMTHQYSRAERLLTRPFRAKPSVLPRI</sequence>
<dbReference type="CDD" id="cd17364">
    <property type="entry name" value="MFS_PhT"/>
    <property type="match status" value="1"/>
</dbReference>
<feature type="transmembrane region" description="Helical" evidence="7">
    <location>
        <begin position="451"/>
        <end position="471"/>
    </location>
</feature>
<evidence type="ECO:0000256" key="5">
    <source>
        <dbReference type="ARBA" id="ARBA00023136"/>
    </source>
</evidence>
<keyword evidence="4 7" id="KW-1133">Transmembrane helix</keyword>
<name>A0A4Y9ZE86_9AGAM</name>
<dbReference type="InterPro" id="IPR005829">
    <property type="entry name" value="Sugar_transporter_CS"/>
</dbReference>
<feature type="compositionally biased region" description="Low complexity" evidence="6">
    <location>
        <begin position="571"/>
        <end position="582"/>
    </location>
</feature>
<dbReference type="InterPro" id="IPR011990">
    <property type="entry name" value="TPR-like_helical_dom_sf"/>
</dbReference>
<dbReference type="Gene3D" id="1.20.1250.20">
    <property type="entry name" value="MFS general substrate transporter like domains"/>
    <property type="match status" value="2"/>
</dbReference>
<dbReference type="PROSITE" id="PS00216">
    <property type="entry name" value="SUGAR_TRANSPORT_1"/>
    <property type="match status" value="1"/>
</dbReference>
<dbReference type="EMBL" id="SEOQ01000019">
    <property type="protein sequence ID" value="TFY72287.1"/>
    <property type="molecule type" value="Genomic_DNA"/>
</dbReference>
<feature type="transmembrane region" description="Helical" evidence="7">
    <location>
        <begin position="240"/>
        <end position="257"/>
    </location>
</feature>
<feature type="domain" description="Major facilitator superfamily (MFS) profile" evidence="8">
    <location>
        <begin position="60"/>
        <end position="692"/>
    </location>
</feature>
<dbReference type="STRING" id="205917.A0A4Y9ZE86"/>
<accession>A0A4Y9ZE86</accession>
<dbReference type="PROSITE" id="PS00217">
    <property type="entry name" value="SUGAR_TRANSPORT_2"/>
    <property type="match status" value="1"/>
</dbReference>
<comment type="caution">
    <text evidence="9">The sequence shown here is derived from an EMBL/GenBank/DDBJ whole genome shotgun (WGS) entry which is preliminary data.</text>
</comment>
<evidence type="ECO:0000256" key="6">
    <source>
        <dbReference type="SAM" id="MobiDB-lite"/>
    </source>
</evidence>
<dbReference type="Pfam" id="PF12895">
    <property type="entry name" value="ANAPC3"/>
    <property type="match status" value="1"/>
</dbReference>
<dbReference type="GO" id="GO:0022857">
    <property type="term" value="F:transmembrane transporter activity"/>
    <property type="evidence" value="ECO:0007669"/>
    <property type="project" value="InterPro"/>
</dbReference>
<dbReference type="PROSITE" id="PS50850">
    <property type="entry name" value="MFS"/>
    <property type="match status" value="1"/>
</dbReference>
<evidence type="ECO:0000313" key="9">
    <source>
        <dbReference type="EMBL" id="TFY72287.1"/>
    </source>
</evidence>
<feature type="region of interest" description="Disordered" evidence="6">
    <location>
        <begin position="564"/>
        <end position="612"/>
    </location>
</feature>
<keyword evidence="5 7" id="KW-0472">Membrane</keyword>
<dbReference type="Gene3D" id="1.25.40.10">
    <property type="entry name" value="Tetratricopeptide repeat domain"/>
    <property type="match status" value="1"/>
</dbReference>
<comment type="subcellular location">
    <subcellularLocation>
        <location evidence="1">Membrane</location>
        <topology evidence="1">Multi-pass membrane protein</topology>
    </subcellularLocation>
</comment>
<dbReference type="GO" id="GO:0016020">
    <property type="term" value="C:membrane"/>
    <property type="evidence" value="ECO:0007669"/>
    <property type="project" value="UniProtKB-SubCell"/>
</dbReference>
<evidence type="ECO:0000259" key="8">
    <source>
        <dbReference type="PROSITE" id="PS50850"/>
    </source>
</evidence>
<reference evidence="9 10" key="1">
    <citation type="submission" date="2019-02" db="EMBL/GenBank/DDBJ databases">
        <title>Genome sequencing of the rare red list fungi Dentipellis fragilis.</title>
        <authorList>
            <person name="Buettner E."/>
            <person name="Kellner H."/>
        </authorList>
    </citation>
    <scope>NUCLEOTIDE SEQUENCE [LARGE SCALE GENOMIC DNA]</scope>
    <source>
        <strain evidence="9 10">DSM 105465</strain>
    </source>
</reference>
<keyword evidence="3 7" id="KW-0812">Transmembrane</keyword>
<organism evidence="9 10">
    <name type="scientific">Dentipellis fragilis</name>
    <dbReference type="NCBI Taxonomy" id="205917"/>
    <lineage>
        <taxon>Eukaryota</taxon>
        <taxon>Fungi</taxon>
        <taxon>Dikarya</taxon>
        <taxon>Basidiomycota</taxon>
        <taxon>Agaricomycotina</taxon>
        <taxon>Agaricomycetes</taxon>
        <taxon>Russulales</taxon>
        <taxon>Hericiaceae</taxon>
        <taxon>Dentipellis</taxon>
    </lineage>
</organism>
<dbReference type="InterPro" id="IPR005828">
    <property type="entry name" value="MFS_sugar_transport-like"/>
</dbReference>
<proteinExistence type="predicted"/>
<evidence type="ECO:0000256" key="2">
    <source>
        <dbReference type="ARBA" id="ARBA00022448"/>
    </source>
</evidence>
<evidence type="ECO:0000256" key="3">
    <source>
        <dbReference type="ARBA" id="ARBA00022692"/>
    </source>
</evidence>
<evidence type="ECO:0000313" key="10">
    <source>
        <dbReference type="Proteomes" id="UP000298327"/>
    </source>
</evidence>
<feature type="transmembrane region" description="Helical" evidence="7">
    <location>
        <begin position="401"/>
        <end position="421"/>
    </location>
</feature>
<protein>
    <recommendedName>
        <fullName evidence="8">Major facilitator superfamily (MFS) profile domain-containing protein</fullName>
    </recommendedName>
</protein>
<feature type="transmembrane region" description="Helical" evidence="7">
    <location>
        <begin position="130"/>
        <end position="147"/>
    </location>
</feature>
<evidence type="ECO:0000256" key="7">
    <source>
        <dbReference type="SAM" id="Phobius"/>
    </source>
</evidence>
<dbReference type="SUPFAM" id="SSF103473">
    <property type="entry name" value="MFS general substrate transporter"/>
    <property type="match status" value="1"/>
</dbReference>
<keyword evidence="10" id="KW-1185">Reference proteome</keyword>
<feature type="transmembrane region" description="Helical" evidence="7">
    <location>
        <begin position="153"/>
        <end position="173"/>
    </location>
</feature>
<dbReference type="PANTHER" id="PTHR23511">
    <property type="entry name" value="SYNAPTIC VESICLE GLYCOPROTEIN 2"/>
    <property type="match status" value="1"/>
</dbReference>
<dbReference type="InterPro" id="IPR020846">
    <property type="entry name" value="MFS_dom"/>
</dbReference>
<feature type="transmembrane region" description="Helical" evidence="7">
    <location>
        <begin position="373"/>
        <end position="394"/>
    </location>
</feature>
<gene>
    <name evidence="9" type="ORF">EVG20_g720</name>
</gene>
<feature type="region of interest" description="Disordered" evidence="6">
    <location>
        <begin position="1"/>
        <end position="27"/>
    </location>
</feature>
<evidence type="ECO:0000256" key="4">
    <source>
        <dbReference type="ARBA" id="ARBA00022989"/>
    </source>
</evidence>
<dbReference type="Pfam" id="PF00083">
    <property type="entry name" value="Sugar_tr"/>
    <property type="match status" value="1"/>
</dbReference>